<sequence>MGIIMEGPTYERFSTEGVEDAVIRLGAELKRRGFGILSTVRIHDILLEKTEAVIEPIVLLDVCSPRHALAALGVSRDVAILLPCKLEVSSERGRTRITLQRPTSLIGAFLPQPKLERMGAEIEQSLKEAVDASAEA</sequence>
<reference evidence="2" key="1">
    <citation type="submission" date="2013-08" db="EMBL/GenBank/DDBJ databases">
        <authorList>
            <person name="Mendez C."/>
            <person name="Richter M."/>
            <person name="Ferrer M."/>
            <person name="Sanchez J."/>
        </authorList>
    </citation>
    <scope>NUCLEOTIDE SEQUENCE</scope>
</reference>
<comment type="caution">
    <text evidence="2">The sequence shown here is derived from an EMBL/GenBank/DDBJ whole genome shotgun (WGS) entry which is preliminary data.</text>
</comment>
<reference evidence="2" key="2">
    <citation type="journal article" date="2014" name="ISME J.">
        <title>Microbial stratification in low pH oxic and suboxic macroscopic growths along an acid mine drainage.</title>
        <authorList>
            <person name="Mendez-Garcia C."/>
            <person name="Mesa V."/>
            <person name="Sprenger R.R."/>
            <person name="Richter M."/>
            <person name="Diez M.S."/>
            <person name="Solano J."/>
            <person name="Bargiela R."/>
            <person name="Golyshina O.V."/>
            <person name="Manteca A."/>
            <person name="Ramos J.L."/>
            <person name="Gallego J.R."/>
            <person name="Llorente I."/>
            <person name="Martins Dos Santos V.A."/>
            <person name="Jensen O.N."/>
            <person name="Pelaez A.I."/>
            <person name="Sanchez J."/>
            <person name="Ferrer M."/>
        </authorList>
    </citation>
    <scope>NUCLEOTIDE SEQUENCE</scope>
</reference>
<dbReference type="Pfam" id="PF03625">
    <property type="entry name" value="DUF302"/>
    <property type="match status" value="1"/>
</dbReference>
<dbReference type="PANTHER" id="PTHR38342">
    <property type="entry name" value="SLR5037 PROTEIN"/>
    <property type="match status" value="1"/>
</dbReference>
<protein>
    <submittedName>
        <fullName evidence="2">Uncharacterized conserved protein UCP021774</fullName>
    </submittedName>
</protein>
<dbReference type="InterPro" id="IPR016796">
    <property type="entry name" value="UCP021774"/>
</dbReference>
<dbReference type="InterPro" id="IPR005180">
    <property type="entry name" value="DUF302"/>
</dbReference>
<dbReference type="SUPFAM" id="SSF103247">
    <property type="entry name" value="TT1751-like"/>
    <property type="match status" value="1"/>
</dbReference>
<feature type="domain" description="DUF302" evidence="1">
    <location>
        <begin position="47"/>
        <end position="102"/>
    </location>
</feature>
<dbReference type="EMBL" id="AUZY01006486">
    <property type="protein sequence ID" value="EQD54177.1"/>
    <property type="molecule type" value="Genomic_DNA"/>
</dbReference>
<dbReference type="InterPro" id="IPR035923">
    <property type="entry name" value="TT1751-like_sf"/>
</dbReference>
<accession>T1AAX6</accession>
<gene>
    <name evidence="2" type="ORF">B1B_09800</name>
</gene>
<proteinExistence type="predicted"/>
<dbReference type="Gene3D" id="3.30.310.70">
    <property type="entry name" value="TT1751-like domain"/>
    <property type="match status" value="1"/>
</dbReference>
<dbReference type="PANTHER" id="PTHR38342:SF1">
    <property type="entry name" value="SLR5037 PROTEIN"/>
    <property type="match status" value="1"/>
</dbReference>
<organism evidence="2">
    <name type="scientific">mine drainage metagenome</name>
    <dbReference type="NCBI Taxonomy" id="410659"/>
    <lineage>
        <taxon>unclassified sequences</taxon>
        <taxon>metagenomes</taxon>
        <taxon>ecological metagenomes</taxon>
    </lineage>
</organism>
<dbReference type="PIRSF" id="PIRSF021774">
    <property type="entry name" value="UCP021774"/>
    <property type="match status" value="1"/>
</dbReference>
<evidence type="ECO:0000259" key="1">
    <source>
        <dbReference type="Pfam" id="PF03625"/>
    </source>
</evidence>
<dbReference type="CDD" id="cd14797">
    <property type="entry name" value="DUF302"/>
    <property type="match status" value="1"/>
</dbReference>
<name>T1AAX6_9ZZZZ</name>
<evidence type="ECO:0000313" key="2">
    <source>
        <dbReference type="EMBL" id="EQD54177.1"/>
    </source>
</evidence>
<dbReference type="AlphaFoldDB" id="T1AAX6"/>